<feature type="transmembrane region" description="Helical" evidence="9">
    <location>
        <begin position="64"/>
        <end position="82"/>
    </location>
</feature>
<feature type="transmembrane region" description="Helical" evidence="9">
    <location>
        <begin position="147"/>
        <end position="168"/>
    </location>
</feature>
<dbReference type="InterPro" id="IPR007387">
    <property type="entry name" value="TRAP_DctQ"/>
</dbReference>
<comment type="function">
    <text evidence="9">Part of the tripartite ATP-independent periplasmic (TRAP) transport system.</text>
</comment>
<evidence type="ECO:0000256" key="8">
    <source>
        <dbReference type="ARBA" id="ARBA00038436"/>
    </source>
</evidence>
<comment type="similarity">
    <text evidence="8 9">Belongs to the TRAP transporter small permease family.</text>
</comment>
<evidence type="ECO:0000256" key="4">
    <source>
        <dbReference type="ARBA" id="ARBA00022519"/>
    </source>
</evidence>
<protein>
    <recommendedName>
        <fullName evidence="9">TRAP transporter small permease protein</fullName>
    </recommendedName>
</protein>
<dbReference type="InterPro" id="IPR055348">
    <property type="entry name" value="DctQ"/>
</dbReference>
<keyword evidence="7 9" id="KW-0472">Membrane</keyword>
<feature type="transmembrane region" description="Helical" evidence="9">
    <location>
        <begin position="103"/>
        <end position="127"/>
    </location>
</feature>
<keyword evidence="12" id="KW-1185">Reference proteome</keyword>
<dbReference type="Pfam" id="PF04290">
    <property type="entry name" value="DctQ"/>
    <property type="match status" value="1"/>
</dbReference>
<comment type="caution">
    <text evidence="11">The sequence shown here is derived from an EMBL/GenBank/DDBJ whole genome shotgun (WGS) entry which is preliminary data.</text>
</comment>
<dbReference type="EMBL" id="JBHLXD010000017">
    <property type="protein sequence ID" value="MFC0209023.1"/>
    <property type="molecule type" value="Genomic_DNA"/>
</dbReference>
<comment type="subunit">
    <text evidence="9">The complex comprises the extracytoplasmic solute receptor protein and the two transmembrane proteins.</text>
</comment>
<keyword evidence="4 9" id="KW-0997">Cell inner membrane</keyword>
<evidence type="ECO:0000259" key="10">
    <source>
        <dbReference type="Pfam" id="PF04290"/>
    </source>
</evidence>
<evidence type="ECO:0000256" key="9">
    <source>
        <dbReference type="RuleBase" id="RU369079"/>
    </source>
</evidence>
<name>A0ABV6D8Q5_9HYPH</name>
<proteinExistence type="inferred from homology"/>
<evidence type="ECO:0000313" key="12">
    <source>
        <dbReference type="Proteomes" id="UP001589755"/>
    </source>
</evidence>
<evidence type="ECO:0000256" key="3">
    <source>
        <dbReference type="ARBA" id="ARBA00022475"/>
    </source>
</evidence>
<evidence type="ECO:0000256" key="7">
    <source>
        <dbReference type="ARBA" id="ARBA00023136"/>
    </source>
</evidence>
<evidence type="ECO:0000313" key="11">
    <source>
        <dbReference type="EMBL" id="MFC0209023.1"/>
    </source>
</evidence>
<sequence length="176" mass="18616">MAGEPSSYGGLAAAAQAVERLLSPLLVGLAVLATAAGAAIVALVGVSVAMRYLANAPLYYTEELVGLLMTAAFFLALPLVTLRAEHVRVTILVANLPPAMRRAAGLLAGLFGVVFCLWFFALCLPWLEFAFSRNLKSEVARLLLYPWMALLPLSLMLSALAFAVRALAGRRNGVGT</sequence>
<dbReference type="PANTHER" id="PTHR35011">
    <property type="entry name" value="2,3-DIKETO-L-GULONATE TRAP TRANSPORTER SMALL PERMEASE PROTEIN YIAM"/>
    <property type="match status" value="1"/>
</dbReference>
<keyword evidence="6 9" id="KW-1133">Transmembrane helix</keyword>
<accession>A0ABV6D8Q5</accession>
<reference evidence="11 12" key="1">
    <citation type="submission" date="2024-09" db="EMBL/GenBank/DDBJ databases">
        <authorList>
            <person name="Sun Q."/>
            <person name="Mori K."/>
        </authorList>
    </citation>
    <scope>NUCLEOTIDE SEQUENCE [LARGE SCALE GENOMIC DNA]</scope>
    <source>
        <strain evidence="11 12">CCM 8543</strain>
    </source>
</reference>
<feature type="transmembrane region" description="Helical" evidence="9">
    <location>
        <begin position="21"/>
        <end position="44"/>
    </location>
</feature>
<dbReference type="RefSeq" id="WP_261519425.1">
    <property type="nucleotide sequence ID" value="NZ_JAODNW010000003.1"/>
</dbReference>
<feature type="domain" description="Tripartite ATP-independent periplasmic transporters DctQ component" evidence="10">
    <location>
        <begin position="40"/>
        <end position="168"/>
    </location>
</feature>
<comment type="subcellular location">
    <subcellularLocation>
        <location evidence="1 9">Cell inner membrane</location>
        <topology evidence="1 9">Multi-pass membrane protein</topology>
    </subcellularLocation>
</comment>
<evidence type="ECO:0000256" key="2">
    <source>
        <dbReference type="ARBA" id="ARBA00022448"/>
    </source>
</evidence>
<dbReference type="PANTHER" id="PTHR35011:SF10">
    <property type="entry name" value="TRAP TRANSPORTER SMALL PERMEASE PROTEIN"/>
    <property type="match status" value="1"/>
</dbReference>
<organism evidence="11 12">
    <name type="scientific">Chelativorans intermedius</name>
    <dbReference type="NCBI Taxonomy" id="515947"/>
    <lineage>
        <taxon>Bacteria</taxon>
        <taxon>Pseudomonadati</taxon>
        <taxon>Pseudomonadota</taxon>
        <taxon>Alphaproteobacteria</taxon>
        <taxon>Hyphomicrobiales</taxon>
        <taxon>Phyllobacteriaceae</taxon>
        <taxon>Chelativorans</taxon>
    </lineage>
</organism>
<evidence type="ECO:0000256" key="1">
    <source>
        <dbReference type="ARBA" id="ARBA00004429"/>
    </source>
</evidence>
<gene>
    <name evidence="11" type="ORF">ACFFJ2_11510</name>
</gene>
<evidence type="ECO:0000256" key="5">
    <source>
        <dbReference type="ARBA" id="ARBA00022692"/>
    </source>
</evidence>
<keyword evidence="5 9" id="KW-0812">Transmembrane</keyword>
<keyword evidence="2 9" id="KW-0813">Transport</keyword>
<dbReference type="Proteomes" id="UP001589755">
    <property type="component" value="Unassembled WGS sequence"/>
</dbReference>
<evidence type="ECO:0000256" key="6">
    <source>
        <dbReference type="ARBA" id="ARBA00022989"/>
    </source>
</evidence>
<keyword evidence="3" id="KW-1003">Cell membrane</keyword>